<feature type="short sequence motif" description="GXSXG" evidence="2">
    <location>
        <begin position="250"/>
        <end position="254"/>
    </location>
</feature>
<keyword evidence="2 5" id="KW-0378">Hydrolase</keyword>
<dbReference type="OrthoDB" id="1658288at2759"/>
<dbReference type="GO" id="GO:0046486">
    <property type="term" value="P:glycerolipid metabolic process"/>
    <property type="evidence" value="ECO:0007669"/>
    <property type="project" value="UniProtKB-ARBA"/>
</dbReference>
<dbReference type="PANTHER" id="PTHR24185:SF4">
    <property type="entry name" value="SERINE HYDROLASE, PUTATIVE (AFU_ORTHOLOGUE AFUA_2G07870)-RELATED"/>
    <property type="match status" value="1"/>
</dbReference>
<evidence type="ECO:0000313" key="5">
    <source>
        <dbReference type="EMBL" id="KAH7122467.1"/>
    </source>
</evidence>
<keyword evidence="6" id="KW-1185">Reference proteome</keyword>
<dbReference type="GO" id="GO:0047499">
    <property type="term" value="F:calcium-independent phospholipase A2 activity"/>
    <property type="evidence" value="ECO:0007669"/>
    <property type="project" value="TreeGrafter"/>
</dbReference>
<dbReference type="PROSITE" id="PS51635">
    <property type="entry name" value="PNPLA"/>
    <property type="match status" value="1"/>
</dbReference>
<evidence type="ECO:0000313" key="6">
    <source>
        <dbReference type="Proteomes" id="UP000700596"/>
    </source>
</evidence>
<dbReference type="Pfam" id="PF01734">
    <property type="entry name" value="Patatin"/>
    <property type="match status" value="1"/>
</dbReference>
<dbReference type="Proteomes" id="UP000700596">
    <property type="component" value="Unassembled WGS sequence"/>
</dbReference>
<comment type="caution">
    <text evidence="5">The sequence shown here is derived from an EMBL/GenBank/DDBJ whole genome shotgun (WGS) entry which is preliminary data.</text>
</comment>
<dbReference type="GO" id="GO:0016740">
    <property type="term" value="F:transferase activity"/>
    <property type="evidence" value="ECO:0007669"/>
    <property type="project" value="UniProtKB-KW"/>
</dbReference>
<keyword evidence="2" id="KW-0442">Lipid degradation</keyword>
<dbReference type="InterPro" id="IPR002641">
    <property type="entry name" value="PNPLA_dom"/>
</dbReference>
<feature type="domain" description="PNPLA" evidence="4">
    <location>
        <begin position="208"/>
        <end position="417"/>
    </location>
</feature>
<feature type="active site" description="Nucleophile" evidence="2">
    <location>
        <position position="252"/>
    </location>
</feature>
<reference evidence="5" key="1">
    <citation type="journal article" date="2021" name="Nat. Commun.">
        <title>Genetic determinants of endophytism in the Arabidopsis root mycobiome.</title>
        <authorList>
            <person name="Mesny F."/>
            <person name="Miyauchi S."/>
            <person name="Thiergart T."/>
            <person name="Pickel B."/>
            <person name="Atanasova L."/>
            <person name="Karlsson M."/>
            <person name="Huettel B."/>
            <person name="Barry K.W."/>
            <person name="Haridas S."/>
            <person name="Chen C."/>
            <person name="Bauer D."/>
            <person name="Andreopoulos W."/>
            <person name="Pangilinan J."/>
            <person name="LaButti K."/>
            <person name="Riley R."/>
            <person name="Lipzen A."/>
            <person name="Clum A."/>
            <person name="Drula E."/>
            <person name="Henrissat B."/>
            <person name="Kohler A."/>
            <person name="Grigoriev I.V."/>
            <person name="Martin F.M."/>
            <person name="Hacquard S."/>
        </authorList>
    </citation>
    <scope>NUCLEOTIDE SEQUENCE</scope>
    <source>
        <strain evidence="5">MPI-CAGE-CH-0243</strain>
    </source>
</reference>
<comment type="caution">
    <text evidence="2">Lacks conserved residue(s) required for the propagation of feature annotation.</text>
</comment>
<evidence type="ECO:0000256" key="1">
    <source>
        <dbReference type="ARBA" id="ARBA00023098"/>
    </source>
</evidence>
<evidence type="ECO:0000256" key="3">
    <source>
        <dbReference type="SAM" id="MobiDB-lite"/>
    </source>
</evidence>
<sequence length="544" mass="60382">MSWIAVDFNLVRYSPIEGTHWFYDSSYSSVIQFLVDGRWQSWDVGWVARHAHDSEIRQLAEDAESRLIRDSTSGYASWPPSTPTQLSPVAGGRRSSQVISIPTVRDNESSAPTTATMFGFQPQNHRSQSPTVFSPIETAGPSQRTLYISPYGGAPTTPTGSASSQIQQTLHEQEHRGPDPVPYIPPDPDDIPTSPMHLKRNRETKILLSLDGDGIRGLSAVLLVESLVNAICSKIGHRVDAYQIFDLIGGVSNGGLLAIMIGRLRMRVHEAREAYMSIAHTVFLDKLRFFSSFDPLAPPASQDTLALEKCLKELVKKEVEDVNETFFDSRPDSANVFVLSTKVEIGKNQAALIRSYPTRRMAGPELDANLTSWEAMHGTIAAPTYIDPNGGRDRKSVIAPGLVDYGMAKNNPIRDLFYECRKLYSYANDTMIVVSIGTGSGLNREREVHDMANSVQERKAEAGFAGEKFEADMRELRERGWMKYFRFNVPDLHDIPLNESGSLDQVKEKTHAYLAIPEIGQRFYDCIDAIVGLLLNDGTGPSAQ</sequence>
<dbReference type="PANTHER" id="PTHR24185">
    <property type="entry name" value="CALCIUM-INDEPENDENT PHOSPHOLIPASE A2-GAMMA"/>
    <property type="match status" value="1"/>
</dbReference>
<feature type="region of interest" description="Disordered" evidence="3">
    <location>
        <begin position="72"/>
        <end position="94"/>
    </location>
</feature>
<dbReference type="GO" id="GO:0016020">
    <property type="term" value="C:membrane"/>
    <property type="evidence" value="ECO:0007669"/>
    <property type="project" value="TreeGrafter"/>
</dbReference>
<dbReference type="GO" id="GO:0019369">
    <property type="term" value="P:arachidonate metabolic process"/>
    <property type="evidence" value="ECO:0007669"/>
    <property type="project" value="TreeGrafter"/>
</dbReference>
<dbReference type="GO" id="GO:0016042">
    <property type="term" value="P:lipid catabolic process"/>
    <property type="evidence" value="ECO:0007669"/>
    <property type="project" value="UniProtKB-UniRule"/>
</dbReference>
<dbReference type="AlphaFoldDB" id="A0A9P9DP13"/>
<feature type="active site" description="Proton acceptor" evidence="2">
    <location>
        <position position="404"/>
    </location>
</feature>
<accession>A0A9P9DP13</accession>
<proteinExistence type="predicted"/>
<evidence type="ECO:0000259" key="4">
    <source>
        <dbReference type="PROSITE" id="PS51635"/>
    </source>
</evidence>
<protein>
    <submittedName>
        <fullName evidence="5">Acyl transferase/acyl hydrolase/lysophospholipase</fullName>
    </submittedName>
</protein>
<organism evidence="5 6">
    <name type="scientific">Dendryphion nanum</name>
    <dbReference type="NCBI Taxonomy" id="256645"/>
    <lineage>
        <taxon>Eukaryota</taxon>
        <taxon>Fungi</taxon>
        <taxon>Dikarya</taxon>
        <taxon>Ascomycota</taxon>
        <taxon>Pezizomycotina</taxon>
        <taxon>Dothideomycetes</taxon>
        <taxon>Pleosporomycetidae</taxon>
        <taxon>Pleosporales</taxon>
        <taxon>Torulaceae</taxon>
        <taxon>Dendryphion</taxon>
    </lineage>
</organism>
<evidence type="ECO:0000256" key="2">
    <source>
        <dbReference type="PROSITE-ProRule" id="PRU01161"/>
    </source>
</evidence>
<dbReference type="InterPro" id="IPR016035">
    <property type="entry name" value="Acyl_Trfase/lysoPLipase"/>
</dbReference>
<keyword evidence="5" id="KW-0808">Transferase</keyword>
<dbReference type="SUPFAM" id="SSF52151">
    <property type="entry name" value="FabD/lysophospholipase-like"/>
    <property type="match status" value="1"/>
</dbReference>
<name>A0A9P9DP13_9PLEO</name>
<gene>
    <name evidence="5" type="ORF">B0J11DRAFT_437224</name>
</gene>
<dbReference type="EMBL" id="JAGMWT010000009">
    <property type="protein sequence ID" value="KAH7122467.1"/>
    <property type="molecule type" value="Genomic_DNA"/>
</dbReference>
<keyword evidence="1 2" id="KW-0443">Lipid metabolism</keyword>
<feature type="short sequence motif" description="GXGXXG" evidence="2">
    <location>
        <begin position="212"/>
        <end position="217"/>
    </location>
</feature>
<dbReference type="Gene3D" id="3.40.1090.10">
    <property type="entry name" value="Cytosolic phospholipase A2 catalytic domain"/>
    <property type="match status" value="1"/>
</dbReference>